<protein>
    <submittedName>
        <fullName evidence="1">DUF1048 domain-containing protein</fullName>
    </submittedName>
</protein>
<dbReference type="OrthoDB" id="8083683at2"/>
<dbReference type="SUPFAM" id="SSF158560">
    <property type="entry name" value="BH3980-like"/>
    <property type="match status" value="1"/>
</dbReference>
<dbReference type="AlphaFoldDB" id="A0A3L8PLV0"/>
<keyword evidence="2" id="KW-1185">Reference proteome</keyword>
<proteinExistence type="predicted"/>
<dbReference type="InterPro" id="IPR008316">
    <property type="entry name" value="UCP029876"/>
</dbReference>
<dbReference type="Proteomes" id="UP000282515">
    <property type="component" value="Unassembled WGS sequence"/>
</dbReference>
<dbReference type="Pfam" id="PF06304">
    <property type="entry name" value="DUF1048"/>
    <property type="match status" value="1"/>
</dbReference>
<dbReference type="EMBL" id="RDBF01000007">
    <property type="protein sequence ID" value="RLV55508.1"/>
    <property type="molecule type" value="Genomic_DNA"/>
</dbReference>
<dbReference type="RefSeq" id="WP_121794510.1">
    <property type="nucleotide sequence ID" value="NZ_RDBF01000007.1"/>
</dbReference>
<reference evidence="1 2" key="1">
    <citation type="submission" date="2018-10" db="EMBL/GenBank/DDBJ databases">
        <title>Aeromicrobium sp. 9W16Y-2 whole genome shotgun sequence.</title>
        <authorList>
            <person name="Li F."/>
        </authorList>
    </citation>
    <scope>NUCLEOTIDE SEQUENCE [LARGE SCALE GENOMIC DNA]</scope>
    <source>
        <strain evidence="1 2">9W16Y-2</strain>
    </source>
</reference>
<organism evidence="1 2">
    <name type="scientific">Aeromicrobium phragmitis</name>
    <dbReference type="NCBI Taxonomy" id="2478914"/>
    <lineage>
        <taxon>Bacteria</taxon>
        <taxon>Bacillati</taxon>
        <taxon>Actinomycetota</taxon>
        <taxon>Actinomycetes</taxon>
        <taxon>Propionibacteriales</taxon>
        <taxon>Nocardioidaceae</taxon>
        <taxon>Aeromicrobium</taxon>
    </lineage>
</organism>
<accession>A0A3L8PLV0</accession>
<gene>
    <name evidence="1" type="ORF">D9V41_10455</name>
</gene>
<dbReference type="Gene3D" id="1.10.1900.10">
    <property type="entry name" value="c-terminal domain of poly(a) binding protein"/>
    <property type="match status" value="1"/>
</dbReference>
<name>A0A3L8PLV0_9ACTN</name>
<comment type="caution">
    <text evidence="1">The sequence shown here is derived from an EMBL/GenBank/DDBJ whole genome shotgun (WGS) entry which is preliminary data.</text>
</comment>
<evidence type="ECO:0000313" key="1">
    <source>
        <dbReference type="EMBL" id="RLV55508.1"/>
    </source>
</evidence>
<sequence length="124" mass="13716">MTNFLDKVVGEMSDKRRWREYKARVKALPAAYGTAADGLERYLLSRGTVTRADALMSMLEQLADQFERAAADGRPIRAVVGADPVRYADDLAAAYADREHTDPEHQRLIATIAAAEAQQEKAHA</sequence>
<evidence type="ECO:0000313" key="2">
    <source>
        <dbReference type="Proteomes" id="UP000282515"/>
    </source>
</evidence>